<organism evidence="1 2">
    <name type="scientific">Stentor coeruleus</name>
    <dbReference type="NCBI Taxonomy" id="5963"/>
    <lineage>
        <taxon>Eukaryota</taxon>
        <taxon>Sar</taxon>
        <taxon>Alveolata</taxon>
        <taxon>Ciliophora</taxon>
        <taxon>Postciliodesmatophora</taxon>
        <taxon>Heterotrichea</taxon>
        <taxon>Heterotrichida</taxon>
        <taxon>Stentoridae</taxon>
        <taxon>Stentor</taxon>
    </lineage>
</organism>
<keyword evidence="2" id="KW-1185">Reference proteome</keyword>
<dbReference type="Proteomes" id="UP000187209">
    <property type="component" value="Unassembled WGS sequence"/>
</dbReference>
<accession>A0A1R2BTR4</accession>
<evidence type="ECO:0000313" key="2">
    <source>
        <dbReference type="Proteomes" id="UP000187209"/>
    </source>
</evidence>
<sequence>MEENKNYVNIQVIDGDSKSCCSHFTLAISPSLYGIGNGNKNHDEIGTSIKKPREPKSKNKSSTLTKFSCSNCLIESSFQLPQIAKDIIPYNQLKRQQSKIEINRKLTTSIGKTHISSSNGKISRPKKNICATDSTMFREKLTNLTLNSNFISLTQKHKNSRKKLPLEYKKPKLTKKNTILESLKPKKIEQIMEKLGHGHINTQQVNQRKITAHKIMNIYNDSVYNSMVTLPKAERKKKVEEAPVLNHENNIFDYFNRVIKEYDLENVDCTEKQDVNIFDLYLPKDFNVH</sequence>
<comment type="caution">
    <text evidence="1">The sequence shown here is derived from an EMBL/GenBank/DDBJ whole genome shotgun (WGS) entry which is preliminary data.</text>
</comment>
<name>A0A1R2BTR4_9CILI</name>
<dbReference type="EMBL" id="MPUH01000437">
    <property type="protein sequence ID" value="OMJ80146.1"/>
    <property type="molecule type" value="Genomic_DNA"/>
</dbReference>
<evidence type="ECO:0000313" key="1">
    <source>
        <dbReference type="EMBL" id="OMJ80146.1"/>
    </source>
</evidence>
<gene>
    <name evidence="1" type="ORF">SteCoe_19689</name>
</gene>
<dbReference type="AlphaFoldDB" id="A0A1R2BTR4"/>
<proteinExistence type="predicted"/>
<reference evidence="1 2" key="1">
    <citation type="submission" date="2016-11" db="EMBL/GenBank/DDBJ databases">
        <title>The macronuclear genome of Stentor coeruleus: a giant cell with tiny introns.</title>
        <authorList>
            <person name="Slabodnick M."/>
            <person name="Ruby J.G."/>
            <person name="Reiff S.B."/>
            <person name="Swart E.C."/>
            <person name="Gosai S."/>
            <person name="Prabakaran S."/>
            <person name="Witkowska E."/>
            <person name="Larue G.E."/>
            <person name="Fisher S."/>
            <person name="Freeman R.M."/>
            <person name="Gunawardena J."/>
            <person name="Chu W."/>
            <person name="Stover N.A."/>
            <person name="Gregory B.D."/>
            <person name="Nowacki M."/>
            <person name="Derisi J."/>
            <person name="Roy S.W."/>
            <person name="Marshall W.F."/>
            <person name="Sood P."/>
        </authorList>
    </citation>
    <scope>NUCLEOTIDE SEQUENCE [LARGE SCALE GENOMIC DNA]</scope>
    <source>
        <strain evidence="1">WM001</strain>
    </source>
</reference>
<protein>
    <submittedName>
        <fullName evidence="1">Uncharacterized protein</fullName>
    </submittedName>
</protein>